<feature type="region of interest" description="Disordered" evidence="1">
    <location>
        <begin position="1"/>
        <end position="75"/>
    </location>
</feature>
<dbReference type="AlphaFoldDB" id="A0A1N6SZ92"/>
<keyword evidence="3" id="KW-1185">Reference proteome</keyword>
<protein>
    <recommendedName>
        <fullName evidence="4">DUF4352 domain-containing protein</fullName>
    </recommendedName>
</protein>
<accession>A0A1N6SZ92</accession>
<feature type="compositionally biased region" description="Pro residues" evidence="1">
    <location>
        <begin position="40"/>
        <end position="70"/>
    </location>
</feature>
<dbReference type="EMBL" id="FTMI01000004">
    <property type="protein sequence ID" value="SIQ46317.1"/>
    <property type="molecule type" value="Genomic_DNA"/>
</dbReference>
<evidence type="ECO:0008006" key="4">
    <source>
        <dbReference type="Google" id="ProtNLM"/>
    </source>
</evidence>
<evidence type="ECO:0000313" key="3">
    <source>
        <dbReference type="Proteomes" id="UP000186235"/>
    </source>
</evidence>
<dbReference type="Proteomes" id="UP000186235">
    <property type="component" value="Unassembled WGS sequence"/>
</dbReference>
<feature type="compositionally biased region" description="Pro residues" evidence="1">
    <location>
        <begin position="1"/>
        <end position="33"/>
    </location>
</feature>
<name>A0A1N6SZ92_9MICO</name>
<evidence type="ECO:0000256" key="1">
    <source>
        <dbReference type="SAM" id="MobiDB-lite"/>
    </source>
</evidence>
<gene>
    <name evidence="2" type="ORF">SAMN05518682_2594</name>
</gene>
<evidence type="ECO:0000313" key="2">
    <source>
        <dbReference type="EMBL" id="SIQ46317.1"/>
    </source>
</evidence>
<dbReference type="RefSeq" id="WP_143311146.1">
    <property type="nucleotide sequence ID" value="NZ_FTMI01000004.1"/>
</dbReference>
<sequence length="287" mass="29040">MSTPVTPPSSPTPPPGPPPSSPGPAAHPNPYAAPPSAAHPGPPHAGAPQPLAPHPGPPHPHAPTPAPPRAAPGRGGLSRTAVGLLVGVVCLVVGGGTGFAAGVATDAGARIAAWVTAPTDDAYDDEWPGDGWSDEDWPEGDWEGTGTRDDPWLFDGYTIGGEEWEVLLEEPYEATADVLAHDDVNAPPPDGVEYWIVPVTATYTGSSSQVTAWGAVDIGFVGDDGVHAEGGCGAVPHALVSTGLIGSGDTVTGNVCLAVPAGAPGLWTLSLERYEPWYLRAADPLAG</sequence>
<organism evidence="2 3">
    <name type="scientific">Cellulosimicrobium aquatile</name>
    <dbReference type="NCBI Taxonomy" id="1612203"/>
    <lineage>
        <taxon>Bacteria</taxon>
        <taxon>Bacillati</taxon>
        <taxon>Actinomycetota</taxon>
        <taxon>Actinomycetes</taxon>
        <taxon>Micrococcales</taxon>
        <taxon>Promicromonosporaceae</taxon>
        <taxon>Cellulosimicrobium</taxon>
    </lineage>
</organism>
<proteinExistence type="predicted"/>
<reference evidence="3" key="1">
    <citation type="submission" date="2017-01" db="EMBL/GenBank/DDBJ databases">
        <authorList>
            <person name="Varghese N."/>
            <person name="Submissions S."/>
        </authorList>
    </citation>
    <scope>NUCLEOTIDE SEQUENCE [LARGE SCALE GENOMIC DNA]</scope>
    <source>
        <strain evidence="3">3bp</strain>
    </source>
</reference>